<dbReference type="GO" id="GO:0005524">
    <property type="term" value="F:ATP binding"/>
    <property type="evidence" value="ECO:0007669"/>
    <property type="project" value="UniProtKB-KW"/>
</dbReference>
<dbReference type="InterPro" id="IPR023214">
    <property type="entry name" value="HAD_sf"/>
</dbReference>
<protein>
    <submittedName>
        <fullName evidence="4">Polynucleotide kinase 3 phosphatase</fullName>
    </submittedName>
</protein>
<sequence>MSKCQKLTEEECNKLEECIFTKGKRKYCRTKKNKTSTTKSSTTKSSTPKTSTPKTSTTPSIHNEPEYISIQYYSLKKKPIAAFDIDYTIIKTKSGKVFPKNKDDWELLYDNTKEVLTKLNKTYNIVFFTNQKRLKKLEKRQDYIDKVHNIIKELDIPINVFISTTDGYYRKPFTGLWKKYINKHNKKSFYCGDAAGRADDFAATDLMFANNIGIPFFVPEQIFKESKEKIAYNWPDNLTKYIGKQETLTKLHNIVKKEKIVLLMCGYPGCGKSSIAKQFNGTILSNDIQGSKSKVLKKFKECIKKENQTIIIDNVNHTKKNRDEFISIAKKHTYKTMIIYIDNHIDFCYYMNQLRTEISDGEKELIPKIAYSMIRKWFEPPEKKECDYFLQLSNKVKEYDYMFPPIK</sequence>
<dbReference type="GO" id="GO:0046403">
    <property type="term" value="F:polynucleotide 3'-phosphatase activity"/>
    <property type="evidence" value="ECO:0007669"/>
    <property type="project" value="TreeGrafter"/>
</dbReference>
<dbReference type="GO" id="GO:0046404">
    <property type="term" value="F:ATP-dependent polydeoxyribonucleotide 5'-hydroxyl-kinase activity"/>
    <property type="evidence" value="ECO:0007669"/>
    <property type="project" value="TreeGrafter"/>
</dbReference>
<dbReference type="InterPro" id="IPR027417">
    <property type="entry name" value="P-loop_NTPase"/>
</dbReference>
<dbReference type="InterPro" id="IPR006551">
    <property type="entry name" value="Polynucleotide_phosphatase"/>
</dbReference>
<feature type="compositionally biased region" description="Low complexity" evidence="3">
    <location>
        <begin position="35"/>
        <end position="60"/>
    </location>
</feature>
<dbReference type="Gene3D" id="3.40.50.1000">
    <property type="entry name" value="HAD superfamily/HAD-like"/>
    <property type="match status" value="1"/>
</dbReference>
<feature type="region of interest" description="Disordered" evidence="3">
    <location>
        <begin position="28"/>
        <end position="62"/>
    </location>
</feature>
<name>A0A5J6VN60_9VIRU</name>
<evidence type="ECO:0000256" key="1">
    <source>
        <dbReference type="ARBA" id="ARBA00022741"/>
    </source>
</evidence>
<proteinExistence type="predicted"/>
<dbReference type="InterPro" id="IPR036412">
    <property type="entry name" value="HAD-like_sf"/>
</dbReference>
<evidence type="ECO:0000313" key="4">
    <source>
        <dbReference type="EMBL" id="QFG75037.1"/>
    </source>
</evidence>
<dbReference type="Pfam" id="PF08433">
    <property type="entry name" value="KTI12"/>
    <property type="match status" value="1"/>
</dbReference>
<dbReference type="SUPFAM" id="SSF56784">
    <property type="entry name" value="HAD-like"/>
    <property type="match status" value="1"/>
</dbReference>
<keyword evidence="1" id="KW-0547">Nucleotide-binding</keyword>
<dbReference type="GO" id="GO:0003690">
    <property type="term" value="F:double-stranded DNA binding"/>
    <property type="evidence" value="ECO:0007669"/>
    <property type="project" value="TreeGrafter"/>
</dbReference>
<dbReference type="PANTHER" id="PTHR12083">
    <property type="entry name" value="BIFUNCTIONAL POLYNUCLEOTIDE PHOSPHATASE/KINASE"/>
    <property type="match status" value="1"/>
</dbReference>
<dbReference type="Pfam" id="PF08645">
    <property type="entry name" value="PNK3P"/>
    <property type="match status" value="1"/>
</dbReference>
<dbReference type="SUPFAM" id="SSF52540">
    <property type="entry name" value="P-loop containing nucleoside triphosphate hydrolases"/>
    <property type="match status" value="1"/>
</dbReference>
<dbReference type="InterPro" id="IPR006549">
    <property type="entry name" value="HAD-SF_hydro_IIIA"/>
</dbReference>
<dbReference type="GO" id="GO:0006281">
    <property type="term" value="P:DNA repair"/>
    <property type="evidence" value="ECO:0007669"/>
    <property type="project" value="TreeGrafter"/>
</dbReference>
<dbReference type="InterPro" id="IPR013641">
    <property type="entry name" value="KTI12/PSTK"/>
</dbReference>
<dbReference type="EMBL" id="MN448297">
    <property type="protein sequence ID" value="QFG75037.1"/>
    <property type="molecule type" value="Genomic_DNA"/>
</dbReference>
<reference evidence="4" key="1">
    <citation type="journal article" date="2019" name="Philos. Trans. R. Soc. Lond., B, Biol. Sci.">
        <title>Targeted metagenomic recovery of four divergent viruses reveals shared and distinctive characteristics of giant viruses of marine eukaryotes.</title>
        <authorList>
            <person name="Needham D.M."/>
            <person name="Poirier C."/>
            <person name="Hehenberger E."/>
            <person name="Jimenez V."/>
            <person name="Swalwell J.E."/>
            <person name="Santoro A.E."/>
            <person name="Worden A.Z."/>
        </authorList>
    </citation>
    <scope>NUCLEOTIDE SEQUENCE</scope>
    <source>
        <strain evidence="4">OPacV-421</strain>
    </source>
</reference>
<dbReference type="PANTHER" id="PTHR12083:SF9">
    <property type="entry name" value="BIFUNCTIONAL POLYNUCLEOTIDE PHOSPHATASE_KINASE"/>
    <property type="match status" value="1"/>
</dbReference>
<dbReference type="Gene3D" id="3.40.50.300">
    <property type="entry name" value="P-loop containing nucleotide triphosphate hydrolases"/>
    <property type="match status" value="1"/>
</dbReference>
<dbReference type="NCBIfam" id="TIGR01664">
    <property type="entry name" value="DNA-3'-Pase"/>
    <property type="match status" value="1"/>
</dbReference>
<organism evidence="4">
    <name type="scientific">Megaviridae environmental sample</name>
    <dbReference type="NCBI Taxonomy" id="1737588"/>
    <lineage>
        <taxon>Viruses</taxon>
        <taxon>Varidnaviria</taxon>
        <taxon>Bamfordvirae</taxon>
        <taxon>Nucleocytoviricota</taxon>
        <taxon>Megaviricetes</taxon>
        <taxon>Imitervirales</taxon>
        <taxon>Mimiviridae</taxon>
        <taxon>environmental samples</taxon>
    </lineage>
</organism>
<dbReference type="InterPro" id="IPR013954">
    <property type="entry name" value="PNK3P"/>
</dbReference>
<keyword evidence="4" id="KW-0808">Transferase</keyword>
<keyword evidence="2" id="KW-0067">ATP-binding</keyword>
<dbReference type="NCBIfam" id="TIGR01662">
    <property type="entry name" value="HAD-SF-IIIA"/>
    <property type="match status" value="1"/>
</dbReference>
<keyword evidence="4" id="KW-0418">Kinase</keyword>
<evidence type="ECO:0000256" key="2">
    <source>
        <dbReference type="ARBA" id="ARBA00022840"/>
    </source>
</evidence>
<accession>A0A5J6VN60</accession>
<evidence type="ECO:0000256" key="3">
    <source>
        <dbReference type="SAM" id="MobiDB-lite"/>
    </source>
</evidence>